<dbReference type="EMBL" id="BPLR01019022">
    <property type="protein sequence ID" value="GIZ03995.1"/>
    <property type="molecule type" value="Genomic_DNA"/>
</dbReference>
<name>A0AAV4YC96_CAEEX</name>
<dbReference type="Proteomes" id="UP001054945">
    <property type="component" value="Unassembled WGS sequence"/>
</dbReference>
<proteinExistence type="predicted"/>
<evidence type="ECO:0000313" key="2">
    <source>
        <dbReference type="Proteomes" id="UP001054945"/>
    </source>
</evidence>
<protein>
    <submittedName>
        <fullName evidence="1">Uncharacterized protein</fullName>
    </submittedName>
</protein>
<organism evidence="1 2">
    <name type="scientific">Caerostris extrusa</name>
    <name type="common">Bark spider</name>
    <name type="synonym">Caerostris bankana</name>
    <dbReference type="NCBI Taxonomy" id="172846"/>
    <lineage>
        <taxon>Eukaryota</taxon>
        <taxon>Metazoa</taxon>
        <taxon>Ecdysozoa</taxon>
        <taxon>Arthropoda</taxon>
        <taxon>Chelicerata</taxon>
        <taxon>Arachnida</taxon>
        <taxon>Araneae</taxon>
        <taxon>Araneomorphae</taxon>
        <taxon>Entelegynae</taxon>
        <taxon>Araneoidea</taxon>
        <taxon>Araneidae</taxon>
        <taxon>Caerostris</taxon>
    </lineage>
</organism>
<accession>A0AAV4YC96</accession>
<sequence length="90" mass="9896">MYMQMFIVVIWDYPSYLTAQPGKATYDQRIFRNKQSIEMMLFVEAASTTLPLLVKEISNSRAHGLSVSSGGGDGDLLQGKAACLPFGEGF</sequence>
<evidence type="ECO:0000313" key="1">
    <source>
        <dbReference type="EMBL" id="GIZ03995.1"/>
    </source>
</evidence>
<dbReference type="AlphaFoldDB" id="A0AAV4YC96"/>
<comment type="caution">
    <text evidence="1">The sequence shown here is derived from an EMBL/GenBank/DDBJ whole genome shotgun (WGS) entry which is preliminary data.</text>
</comment>
<gene>
    <name evidence="1" type="ORF">CEXT_456641</name>
</gene>
<keyword evidence="2" id="KW-1185">Reference proteome</keyword>
<reference evidence="1 2" key="1">
    <citation type="submission" date="2021-06" db="EMBL/GenBank/DDBJ databases">
        <title>Caerostris extrusa draft genome.</title>
        <authorList>
            <person name="Kono N."/>
            <person name="Arakawa K."/>
        </authorList>
    </citation>
    <scope>NUCLEOTIDE SEQUENCE [LARGE SCALE GENOMIC DNA]</scope>
</reference>